<evidence type="ECO:0000256" key="2">
    <source>
        <dbReference type="SAM" id="SignalP"/>
    </source>
</evidence>
<proteinExistence type="inferred from homology"/>
<evidence type="ECO:0000256" key="1">
    <source>
        <dbReference type="ARBA" id="ARBA00010457"/>
    </source>
</evidence>
<dbReference type="EMBL" id="CP046620">
    <property type="protein sequence ID" value="QHQ37400.1"/>
    <property type="molecule type" value="Genomic_DNA"/>
</dbReference>
<dbReference type="PANTHER" id="PTHR10003">
    <property type="entry name" value="SUPEROXIDE DISMUTASE CU-ZN -RELATED"/>
    <property type="match status" value="1"/>
</dbReference>
<dbReference type="Gene3D" id="2.60.40.200">
    <property type="entry name" value="Superoxide dismutase, copper/zinc binding domain"/>
    <property type="match status" value="1"/>
</dbReference>
<dbReference type="AlphaFoldDB" id="A0A6P1T6T5"/>
<dbReference type="KEGG" id="amaq:GO499_11760"/>
<protein>
    <submittedName>
        <fullName evidence="4">Superoxide dismutase family protein</fullName>
    </submittedName>
</protein>
<dbReference type="GO" id="GO:0006801">
    <property type="term" value="P:superoxide metabolic process"/>
    <property type="evidence" value="ECO:0007669"/>
    <property type="project" value="InterPro"/>
</dbReference>
<feature type="domain" description="Superoxide dismutase copper/zinc binding" evidence="3">
    <location>
        <begin position="39"/>
        <end position="168"/>
    </location>
</feature>
<dbReference type="SUPFAM" id="SSF49329">
    <property type="entry name" value="Cu,Zn superoxide dismutase-like"/>
    <property type="match status" value="1"/>
</dbReference>
<dbReference type="GO" id="GO:0005507">
    <property type="term" value="F:copper ion binding"/>
    <property type="evidence" value="ECO:0007669"/>
    <property type="project" value="InterPro"/>
</dbReference>
<keyword evidence="2" id="KW-0732">Signal</keyword>
<keyword evidence="5" id="KW-1185">Reference proteome</keyword>
<dbReference type="InterPro" id="IPR024134">
    <property type="entry name" value="SOD_Cu/Zn_/chaperone"/>
</dbReference>
<accession>A0A6P1T6T5</accession>
<dbReference type="Pfam" id="PF00080">
    <property type="entry name" value="Sod_Cu"/>
    <property type="match status" value="1"/>
</dbReference>
<reference evidence="4 5" key="1">
    <citation type="submission" date="2019-12" db="EMBL/GenBank/DDBJ databases">
        <title>Complete genome sequence of Algicella marina strain 9Alg 56(T) isolated from the red alga Tichocarpus crinitus.</title>
        <authorList>
            <person name="Kim S.-G."/>
            <person name="Nedashkovskaya O.I."/>
        </authorList>
    </citation>
    <scope>NUCLEOTIDE SEQUENCE [LARGE SCALE GENOMIC DNA]</scope>
    <source>
        <strain evidence="4 5">9Alg 56</strain>
    </source>
</reference>
<dbReference type="Proteomes" id="UP000464495">
    <property type="component" value="Chromosome"/>
</dbReference>
<dbReference type="InterPro" id="IPR036423">
    <property type="entry name" value="SOD-like_Cu/Zn_dom_sf"/>
</dbReference>
<feature type="signal peptide" evidence="2">
    <location>
        <begin position="1"/>
        <end position="21"/>
    </location>
</feature>
<dbReference type="InterPro" id="IPR001424">
    <property type="entry name" value="SOD_Cu_Zn_dom"/>
</dbReference>
<evidence type="ECO:0000313" key="4">
    <source>
        <dbReference type="EMBL" id="QHQ37400.1"/>
    </source>
</evidence>
<gene>
    <name evidence="4" type="ORF">GO499_11760</name>
</gene>
<comment type="similarity">
    <text evidence="1">Belongs to the Cu-Zn superoxide dismutase family.</text>
</comment>
<organism evidence="4 5">
    <name type="scientific">Algicella marina</name>
    <dbReference type="NCBI Taxonomy" id="2683284"/>
    <lineage>
        <taxon>Bacteria</taxon>
        <taxon>Pseudomonadati</taxon>
        <taxon>Pseudomonadota</taxon>
        <taxon>Alphaproteobacteria</taxon>
        <taxon>Rhodobacterales</taxon>
        <taxon>Paracoccaceae</taxon>
        <taxon>Algicella</taxon>
    </lineage>
</organism>
<dbReference type="CDD" id="cd00305">
    <property type="entry name" value="Cu-Zn_Superoxide_Dismutase"/>
    <property type="match status" value="1"/>
</dbReference>
<evidence type="ECO:0000259" key="3">
    <source>
        <dbReference type="Pfam" id="PF00080"/>
    </source>
</evidence>
<evidence type="ECO:0000313" key="5">
    <source>
        <dbReference type="Proteomes" id="UP000464495"/>
    </source>
</evidence>
<name>A0A6P1T6T5_9RHOB</name>
<feature type="chain" id="PRO_5026795975" evidence="2">
    <location>
        <begin position="22"/>
        <end position="169"/>
    </location>
</feature>
<sequence>MASVCGLLAAGVLATVGPALAQENSQEVTFVNAEGAEIGTANLTGTEAGLLIELDLSDLPPETWHGFHIHETGECDPEEGFQTAGGHFSVSGTNHGILVDGGPHSGDMPNQYVAADGSLKAQVLNTYAILGGEQDNVSGRALMIHSGPDDYESQPSGAAGDRIACAVIE</sequence>